<protein>
    <recommendedName>
        <fullName evidence="1">R13L1/DRL21-like LRR repeat region domain-containing protein</fullName>
    </recommendedName>
</protein>
<reference evidence="2 3" key="1">
    <citation type="journal article" date="2022" name="G3 (Bethesda)">
        <title>Whole-genome sequence and methylome profiling of the almond [Prunus dulcis (Mill.) D.A. Webb] cultivar 'Nonpareil'.</title>
        <authorList>
            <person name="D'Amico-Willman K.M."/>
            <person name="Ouma W.Z."/>
            <person name="Meulia T."/>
            <person name="Sideli G.M."/>
            <person name="Gradziel T.M."/>
            <person name="Fresnedo-Ramirez J."/>
        </authorList>
    </citation>
    <scope>NUCLEOTIDE SEQUENCE [LARGE SCALE GENOMIC DNA]</scope>
    <source>
        <strain evidence="2">Clone GOH B32 T37-40</strain>
    </source>
</reference>
<proteinExistence type="predicted"/>
<dbReference type="SUPFAM" id="SSF52058">
    <property type="entry name" value="L domain-like"/>
    <property type="match status" value="1"/>
</dbReference>
<dbReference type="PANTHER" id="PTHR47186">
    <property type="entry name" value="LEUCINE-RICH REPEAT-CONTAINING PROTEIN 57"/>
    <property type="match status" value="1"/>
</dbReference>
<evidence type="ECO:0000313" key="2">
    <source>
        <dbReference type="EMBL" id="KAI5342430.1"/>
    </source>
</evidence>
<evidence type="ECO:0000313" key="3">
    <source>
        <dbReference type="Proteomes" id="UP001054821"/>
    </source>
</evidence>
<dbReference type="Proteomes" id="UP001054821">
    <property type="component" value="Chromosome 2"/>
</dbReference>
<dbReference type="AlphaFoldDB" id="A0AAD4ZDW5"/>
<accession>A0AAD4ZDW5</accession>
<keyword evidence="3" id="KW-1185">Reference proteome</keyword>
<gene>
    <name evidence="2" type="ORF">L3X38_010305</name>
</gene>
<dbReference type="InterPro" id="IPR032675">
    <property type="entry name" value="LRR_dom_sf"/>
</dbReference>
<feature type="domain" description="R13L1/DRL21-like LRR repeat region" evidence="1">
    <location>
        <begin position="60"/>
        <end position="210"/>
    </location>
</feature>
<dbReference type="Gene3D" id="3.80.10.10">
    <property type="entry name" value="Ribonuclease Inhibitor"/>
    <property type="match status" value="1"/>
</dbReference>
<evidence type="ECO:0000259" key="1">
    <source>
        <dbReference type="Pfam" id="PF25019"/>
    </source>
</evidence>
<dbReference type="InterPro" id="IPR056789">
    <property type="entry name" value="LRR_R13L1-DRL21"/>
</dbReference>
<name>A0AAD4ZDW5_PRUDU</name>
<organism evidence="2 3">
    <name type="scientific">Prunus dulcis</name>
    <name type="common">Almond</name>
    <name type="synonym">Amygdalus dulcis</name>
    <dbReference type="NCBI Taxonomy" id="3755"/>
    <lineage>
        <taxon>Eukaryota</taxon>
        <taxon>Viridiplantae</taxon>
        <taxon>Streptophyta</taxon>
        <taxon>Embryophyta</taxon>
        <taxon>Tracheophyta</taxon>
        <taxon>Spermatophyta</taxon>
        <taxon>Magnoliopsida</taxon>
        <taxon>eudicotyledons</taxon>
        <taxon>Gunneridae</taxon>
        <taxon>Pentapetalae</taxon>
        <taxon>rosids</taxon>
        <taxon>fabids</taxon>
        <taxon>Rosales</taxon>
        <taxon>Rosaceae</taxon>
        <taxon>Amygdaloideae</taxon>
        <taxon>Amygdaleae</taxon>
        <taxon>Prunus</taxon>
    </lineage>
</organism>
<dbReference type="PANTHER" id="PTHR47186:SF18">
    <property type="entry name" value="RX N-TERMINAL DOMAIN-CONTAINING PROTEIN"/>
    <property type="match status" value="1"/>
</dbReference>
<sequence length="288" mass="32269">MLTGCKSLTKLPVDMRKLINLHHLDVSGTKIVEMPVQMGRLKSLRTLAAFVVGKSTGPSIGELRELPQLRGKLSILKLQNVVDARDALQGNLKDKKDLKELELEWSDEDADDSLNEKDVLDKLQPCLLLVDATNWALPALKKLRIKRMKLVKTIGVEFYGRNEGSPIQPFQSLEKLQFGEMAEWEEWVPSGSGSGGEYGPDFPRLQELFLEDCPKLRGLGHLTSLQSLHISGCDSIQFLPEEGLPPSLSFLRISQCSVLEKRYQNKAGEDWAKISHIPCIRINDDVTI</sequence>
<dbReference type="EMBL" id="JAJFAZ020000002">
    <property type="protein sequence ID" value="KAI5342430.1"/>
    <property type="molecule type" value="Genomic_DNA"/>
</dbReference>
<comment type="caution">
    <text evidence="2">The sequence shown here is derived from an EMBL/GenBank/DDBJ whole genome shotgun (WGS) entry which is preliminary data.</text>
</comment>
<dbReference type="Pfam" id="PF25019">
    <property type="entry name" value="LRR_R13L1-DRL21"/>
    <property type="match status" value="1"/>
</dbReference>